<evidence type="ECO:0000313" key="1">
    <source>
        <dbReference type="EMBL" id="RHX85128.1"/>
    </source>
</evidence>
<dbReference type="AlphaFoldDB" id="A0A396YUH7"/>
<protein>
    <recommendedName>
        <fullName evidence="3">Lipoprotein</fullName>
    </recommendedName>
</protein>
<sequence length="213" mass="24718">MVNSVNKIQKTFLVLVILFLGNCLSFGREEFQVLKMNSSQKKMNKTYFIYSIRSLDSYGKEVEVDEEFIEKFEKTVKGEVEACACFSDYQVKHVMDFSKEKNNLPQDASVVYYEITYTLTTAKLLRYVMNFFFVYSLGIIPTGYGWNITTDITLFEKQRMMKKQRFESYGTEVAELFFLFALPFKEATSFPLTSLTNNFIVTSSGENLIPLVK</sequence>
<comment type="caution">
    <text evidence="1">The sequence shown here is derived from an EMBL/GenBank/DDBJ whole genome shotgun (WGS) entry which is preliminary data.</text>
</comment>
<reference evidence="2" key="1">
    <citation type="submission" date="2018-05" db="EMBL/GenBank/DDBJ databases">
        <title>Leptospira yasudae sp. nov. and Leptospira stimsonii sp. nov., two pathogenic species of the genus Leptospira isolated from environmental sources.</title>
        <authorList>
            <person name="Casanovas-Massana A."/>
            <person name="Hamond C."/>
            <person name="Santos L.A."/>
            <person name="Hacker K.P."/>
            <person name="Balassiano I."/>
            <person name="Medeiros M.A."/>
            <person name="Reis M.G."/>
            <person name="Ko A.I."/>
            <person name="Wunder E.A."/>
        </authorList>
    </citation>
    <scope>NUCLEOTIDE SEQUENCE [LARGE SCALE GENOMIC DNA]</scope>
    <source>
        <strain evidence="2">Yale</strain>
    </source>
</reference>
<proteinExistence type="predicted"/>
<name>A0A396YUH7_9LEPT</name>
<evidence type="ECO:0008006" key="3">
    <source>
        <dbReference type="Google" id="ProtNLM"/>
    </source>
</evidence>
<organism evidence="1 2">
    <name type="scientific">Leptospira stimsonii</name>
    <dbReference type="NCBI Taxonomy" id="2202203"/>
    <lineage>
        <taxon>Bacteria</taxon>
        <taxon>Pseudomonadati</taxon>
        <taxon>Spirochaetota</taxon>
        <taxon>Spirochaetia</taxon>
        <taxon>Leptospirales</taxon>
        <taxon>Leptospiraceae</taxon>
        <taxon>Leptospira</taxon>
    </lineage>
</organism>
<dbReference type="Proteomes" id="UP000265798">
    <property type="component" value="Unassembled WGS sequence"/>
</dbReference>
<evidence type="ECO:0000313" key="2">
    <source>
        <dbReference type="Proteomes" id="UP000265798"/>
    </source>
</evidence>
<dbReference type="EMBL" id="QHCT01000010">
    <property type="protein sequence ID" value="RHX85128.1"/>
    <property type="molecule type" value="Genomic_DNA"/>
</dbReference>
<gene>
    <name evidence="1" type="ORF">DLM75_21885</name>
</gene>
<accession>A0A396YUH7</accession>